<keyword evidence="2" id="KW-0808">Transferase</keyword>
<evidence type="ECO:0000313" key="2">
    <source>
        <dbReference type="EMBL" id="KAL2495721.1"/>
    </source>
</evidence>
<proteinExistence type="predicted"/>
<sequence>MEQSKSHNFVPYNPLDRGNEELAPESQVFQVDPLGHANASFRPPEVNFSEAKPVHNYSIQTGEEFALEFMRDRVNPRKPYVPNISGDPSHAHRYYELKGILGISHAGSESGSDISKISSSRKRYQGV</sequence>
<dbReference type="EMBL" id="JBFOLJ010000011">
    <property type="protein sequence ID" value="KAL2495721.1"/>
    <property type="molecule type" value="Genomic_DNA"/>
</dbReference>
<evidence type="ECO:0000256" key="1">
    <source>
        <dbReference type="SAM" id="MobiDB-lite"/>
    </source>
</evidence>
<reference evidence="3" key="1">
    <citation type="submission" date="2024-07" db="EMBL/GenBank/DDBJ databases">
        <title>Two chromosome-level genome assemblies of Korean endemic species Abeliophyllum distichum and Forsythia ovata (Oleaceae).</title>
        <authorList>
            <person name="Jang H."/>
        </authorList>
    </citation>
    <scope>NUCLEOTIDE SEQUENCE [LARGE SCALE GENOMIC DNA]</scope>
</reference>
<comment type="caution">
    <text evidence="2">The sequence shown here is derived from an EMBL/GenBank/DDBJ whole genome shotgun (WGS) entry which is preliminary data.</text>
</comment>
<feature type="region of interest" description="Disordered" evidence="1">
    <location>
        <begin position="105"/>
        <end position="127"/>
    </location>
</feature>
<dbReference type="AlphaFoldDB" id="A0ABD1S5F7"/>
<keyword evidence="2" id="KW-0418">Kinase</keyword>
<dbReference type="Proteomes" id="UP001604277">
    <property type="component" value="Unassembled WGS sequence"/>
</dbReference>
<gene>
    <name evidence="2" type="ORF">Fot_39478</name>
</gene>
<evidence type="ECO:0000313" key="3">
    <source>
        <dbReference type="Proteomes" id="UP001604277"/>
    </source>
</evidence>
<dbReference type="GO" id="GO:0016301">
    <property type="term" value="F:kinase activity"/>
    <property type="evidence" value="ECO:0007669"/>
    <property type="project" value="UniProtKB-KW"/>
</dbReference>
<protein>
    <submittedName>
        <fullName evidence="2">Protein kinase superfamily protein with octicosapeptide/Phox/Bem1p domain</fullName>
    </submittedName>
</protein>
<keyword evidence="3" id="KW-1185">Reference proteome</keyword>
<accession>A0ABD1S5F7</accession>
<organism evidence="2 3">
    <name type="scientific">Forsythia ovata</name>
    <dbReference type="NCBI Taxonomy" id="205694"/>
    <lineage>
        <taxon>Eukaryota</taxon>
        <taxon>Viridiplantae</taxon>
        <taxon>Streptophyta</taxon>
        <taxon>Embryophyta</taxon>
        <taxon>Tracheophyta</taxon>
        <taxon>Spermatophyta</taxon>
        <taxon>Magnoliopsida</taxon>
        <taxon>eudicotyledons</taxon>
        <taxon>Gunneridae</taxon>
        <taxon>Pentapetalae</taxon>
        <taxon>asterids</taxon>
        <taxon>lamiids</taxon>
        <taxon>Lamiales</taxon>
        <taxon>Oleaceae</taxon>
        <taxon>Forsythieae</taxon>
        <taxon>Forsythia</taxon>
    </lineage>
</organism>
<feature type="compositionally biased region" description="Low complexity" evidence="1">
    <location>
        <begin position="107"/>
        <end position="118"/>
    </location>
</feature>
<name>A0ABD1S5F7_9LAMI</name>